<dbReference type="Proteomes" id="UP001231189">
    <property type="component" value="Unassembled WGS sequence"/>
</dbReference>
<gene>
    <name evidence="2" type="ORF">QYE76_037512</name>
</gene>
<feature type="domain" description="F-box" evidence="1">
    <location>
        <begin position="17"/>
        <end position="58"/>
    </location>
</feature>
<dbReference type="SMART" id="SM00256">
    <property type="entry name" value="FBOX"/>
    <property type="match status" value="1"/>
</dbReference>
<dbReference type="EMBL" id="JAUUTY010000042">
    <property type="protein sequence ID" value="KAK1603440.1"/>
    <property type="molecule type" value="Genomic_DNA"/>
</dbReference>
<dbReference type="AlphaFoldDB" id="A0AAD8VG27"/>
<evidence type="ECO:0000313" key="2">
    <source>
        <dbReference type="EMBL" id="KAK1603440.1"/>
    </source>
</evidence>
<evidence type="ECO:0000259" key="1">
    <source>
        <dbReference type="SMART" id="SM00256"/>
    </source>
</evidence>
<dbReference type="PANTHER" id="PTHR31672:SF13">
    <property type="entry name" value="F-BOX PROTEIN CPR30-LIKE"/>
    <property type="match status" value="1"/>
</dbReference>
<dbReference type="InterPro" id="IPR050796">
    <property type="entry name" value="SCF_F-box_component"/>
</dbReference>
<dbReference type="Gene3D" id="1.20.1280.50">
    <property type="match status" value="1"/>
</dbReference>
<dbReference type="InterPro" id="IPR001810">
    <property type="entry name" value="F-box_dom"/>
</dbReference>
<organism evidence="2 3">
    <name type="scientific">Lolium multiflorum</name>
    <name type="common">Italian ryegrass</name>
    <name type="synonym">Lolium perenne subsp. multiflorum</name>
    <dbReference type="NCBI Taxonomy" id="4521"/>
    <lineage>
        <taxon>Eukaryota</taxon>
        <taxon>Viridiplantae</taxon>
        <taxon>Streptophyta</taxon>
        <taxon>Embryophyta</taxon>
        <taxon>Tracheophyta</taxon>
        <taxon>Spermatophyta</taxon>
        <taxon>Magnoliopsida</taxon>
        <taxon>Liliopsida</taxon>
        <taxon>Poales</taxon>
        <taxon>Poaceae</taxon>
        <taxon>BOP clade</taxon>
        <taxon>Pooideae</taxon>
        <taxon>Poodae</taxon>
        <taxon>Poeae</taxon>
        <taxon>Poeae Chloroplast Group 2 (Poeae type)</taxon>
        <taxon>Loliodinae</taxon>
        <taxon>Loliinae</taxon>
        <taxon>Lolium</taxon>
    </lineage>
</organism>
<dbReference type="CDD" id="cd22157">
    <property type="entry name" value="F-box_AtFBW1-like"/>
    <property type="match status" value="1"/>
</dbReference>
<dbReference type="SUPFAM" id="SSF81383">
    <property type="entry name" value="F-box domain"/>
    <property type="match status" value="1"/>
</dbReference>
<comment type="caution">
    <text evidence="2">The sequence shown here is derived from an EMBL/GenBank/DDBJ whole genome shotgun (WGS) entry which is preliminary data.</text>
</comment>
<accession>A0AAD8VG27</accession>
<dbReference type="InterPro" id="IPR036047">
    <property type="entry name" value="F-box-like_dom_sf"/>
</dbReference>
<sequence length="264" mass="29943">MDVEDDETRRLPPTPYLPLELIVSEILVRLPVESLLRFRCVCKAWRDTVSGDTSFSEAHTRRLRQQKRSPSSLLIAPYITIVHPDEDDDLLDDYATPGLYLWEENQRRDGVVTLVHDMAWFPVQTFWNTRHGFAHCDGLVMLPDSEGTVHVLNPATLRRLTLPQSPNNSVTQGLNSVTGFPNVYGFGRNPSSGAYKIAHLFHVESYSLGMEVFTVGEDHCWRETAAKPPHPFIDGRTTTFFKGSLIWTVDHRLPVHAGLEAHRS</sequence>
<protein>
    <recommendedName>
        <fullName evidence="1">F-box domain-containing protein</fullName>
    </recommendedName>
</protein>
<dbReference type="PANTHER" id="PTHR31672">
    <property type="entry name" value="BNACNNG10540D PROTEIN"/>
    <property type="match status" value="1"/>
</dbReference>
<evidence type="ECO:0000313" key="3">
    <source>
        <dbReference type="Proteomes" id="UP001231189"/>
    </source>
</evidence>
<reference evidence="2" key="1">
    <citation type="submission" date="2023-07" db="EMBL/GenBank/DDBJ databases">
        <title>A chromosome-level genome assembly of Lolium multiflorum.</title>
        <authorList>
            <person name="Chen Y."/>
            <person name="Copetti D."/>
            <person name="Kolliker R."/>
            <person name="Studer B."/>
        </authorList>
    </citation>
    <scope>NUCLEOTIDE SEQUENCE</scope>
    <source>
        <strain evidence="2">02402/16</strain>
        <tissue evidence="2">Leaf</tissue>
    </source>
</reference>
<name>A0AAD8VG27_LOLMU</name>
<proteinExistence type="predicted"/>
<keyword evidence="3" id="KW-1185">Reference proteome</keyword>
<dbReference type="Pfam" id="PF00646">
    <property type="entry name" value="F-box"/>
    <property type="match status" value="1"/>
</dbReference>